<evidence type="ECO:0000313" key="1">
    <source>
        <dbReference type="EMBL" id="KAH9778705.1"/>
    </source>
</evidence>
<dbReference type="EMBL" id="CM039172">
    <property type="protein sequence ID" value="KAH9778705.1"/>
    <property type="molecule type" value="Genomic_DNA"/>
</dbReference>
<organism evidence="1 2">
    <name type="scientific">Citrus sinensis</name>
    <name type="common">Sweet orange</name>
    <name type="synonym">Citrus aurantium var. sinensis</name>
    <dbReference type="NCBI Taxonomy" id="2711"/>
    <lineage>
        <taxon>Eukaryota</taxon>
        <taxon>Viridiplantae</taxon>
        <taxon>Streptophyta</taxon>
        <taxon>Embryophyta</taxon>
        <taxon>Tracheophyta</taxon>
        <taxon>Spermatophyta</taxon>
        <taxon>Magnoliopsida</taxon>
        <taxon>eudicotyledons</taxon>
        <taxon>Gunneridae</taxon>
        <taxon>Pentapetalae</taxon>
        <taxon>rosids</taxon>
        <taxon>malvids</taxon>
        <taxon>Sapindales</taxon>
        <taxon>Rutaceae</taxon>
        <taxon>Aurantioideae</taxon>
        <taxon>Citrus</taxon>
    </lineage>
</organism>
<dbReference type="Proteomes" id="UP000829398">
    <property type="component" value="Chromosome 3"/>
</dbReference>
<name>A0ACB8M0C9_CITSI</name>
<evidence type="ECO:0000313" key="2">
    <source>
        <dbReference type="Proteomes" id="UP000829398"/>
    </source>
</evidence>
<gene>
    <name evidence="1" type="ORF">KPL71_007432</name>
</gene>
<comment type="caution">
    <text evidence="1">The sequence shown here is derived from an EMBL/GenBank/DDBJ whole genome shotgun (WGS) entry which is preliminary data.</text>
</comment>
<protein>
    <submittedName>
        <fullName evidence="1">USP domain-containing protein</fullName>
    </submittedName>
</protein>
<sequence length="211" mass="24058">MGRLACTSSHCLVHRIFGMDVLESIECTNCHIRSGYEKSTLLYLTISAYDLRRWKNDHRDMSGKQLLELTGMGGKMTCGCGQLNRISCAPWCLPQVFISLIDWQGVDESSENISTTLSALSNELDLSRIFQGYLPDYTYSVASMVCLSYDRRYSVCFLYDDQHDEHYYVQHSDSNVEVTGSWADVISTCSRKRFLPILMFFVNKGSKYIGN</sequence>
<accession>A0ACB8M0C9</accession>
<keyword evidence="2" id="KW-1185">Reference proteome</keyword>
<reference evidence="2" key="1">
    <citation type="journal article" date="2023" name="Hortic. Res.">
        <title>A chromosome-level phased genome enabling allele-level studies in sweet orange: a case study on citrus Huanglongbing tolerance.</title>
        <authorList>
            <person name="Wu B."/>
            <person name="Yu Q."/>
            <person name="Deng Z."/>
            <person name="Duan Y."/>
            <person name="Luo F."/>
            <person name="Gmitter F. Jr."/>
        </authorList>
    </citation>
    <scope>NUCLEOTIDE SEQUENCE [LARGE SCALE GENOMIC DNA]</scope>
    <source>
        <strain evidence="2">cv. Valencia</strain>
    </source>
</reference>
<proteinExistence type="predicted"/>